<reference evidence="1" key="2">
    <citation type="journal article" date="2015" name="Data Brief">
        <title>Shoot transcriptome of the giant reed, Arundo donax.</title>
        <authorList>
            <person name="Barrero R.A."/>
            <person name="Guerrero F.D."/>
            <person name="Moolhuijzen P."/>
            <person name="Goolsby J.A."/>
            <person name="Tidwell J."/>
            <person name="Bellgard S.E."/>
            <person name="Bellgard M.I."/>
        </authorList>
    </citation>
    <scope>NUCLEOTIDE SEQUENCE</scope>
    <source>
        <tissue evidence="1">Shoot tissue taken approximately 20 cm above the soil surface</tissue>
    </source>
</reference>
<organism evidence="1">
    <name type="scientific">Arundo donax</name>
    <name type="common">Giant reed</name>
    <name type="synonym">Donax arundinaceus</name>
    <dbReference type="NCBI Taxonomy" id="35708"/>
    <lineage>
        <taxon>Eukaryota</taxon>
        <taxon>Viridiplantae</taxon>
        <taxon>Streptophyta</taxon>
        <taxon>Embryophyta</taxon>
        <taxon>Tracheophyta</taxon>
        <taxon>Spermatophyta</taxon>
        <taxon>Magnoliopsida</taxon>
        <taxon>Liliopsida</taxon>
        <taxon>Poales</taxon>
        <taxon>Poaceae</taxon>
        <taxon>PACMAD clade</taxon>
        <taxon>Arundinoideae</taxon>
        <taxon>Arundineae</taxon>
        <taxon>Arundo</taxon>
    </lineage>
</organism>
<sequence length="38" mass="4477">MHFLFDGHPQLLVRVSVRHTILNKFAQQNTEKRTNNEG</sequence>
<accession>A0A0A9GJU8</accession>
<evidence type="ECO:0000313" key="1">
    <source>
        <dbReference type="EMBL" id="JAE23664.1"/>
    </source>
</evidence>
<proteinExistence type="predicted"/>
<dbReference type="AlphaFoldDB" id="A0A0A9GJU8"/>
<protein>
    <submittedName>
        <fullName evidence="1">Uncharacterized protein</fullName>
    </submittedName>
</protein>
<name>A0A0A9GJU8_ARUDO</name>
<dbReference type="EMBL" id="GBRH01174232">
    <property type="protein sequence ID" value="JAE23664.1"/>
    <property type="molecule type" value="Transcribed_RNA"/>
</dbReference>
<reference evidence="1" key="1">
    <citation type="submission" date="2014-09" db="EMBL/GenBank/DDBJ databases">
        <authorList>
            <person name="Magalhaes I.L.F."/>
            <person name="Oliveira U."/>
            <person name="Santos F.R."/>
            <person name="Vidigal T.H.D.A."/>
            <person name="Brescovit A.D."/>
            <person name="Santos A.J."/>
        </authorList>
    </citation>
    <scope>NUCLEOTIDE SEQUENCE</scope>
    <source>
        <tissue evidence="1">Shoot tissue taken approximately 20 cm above the soil surface</tissue>
    </source>
</reference>